<protein>
    <submittedName>
        <fullName evidence="2">Uncharacterized protein</fullName>
    </submittedName>
</protein>
<reference evidence="2" key="2">
    <citation type="submission" date="2023-05" db="EMBL/GenBank/DDBJ databases">
        <authorList>
            <consortium name="Lawrence Berkeley National Laboratory"/>
            <person name="Steindorff A."/>
            <person name="Hensen N."/>
            <person name="Bonometti L."/>
            <person name="Westerberg I."/>
            <person name="Brannstrom I.O."/>
            <person name="Guillou S."/>
            <person name="Cros-Aarteil S."/>
            <person name="Calhoun S."/>
            <person name="Haridas S."/>
            <person name="Kuo A."/>
            <person name="Mondo S."/>
            <person name="Pangilinan J."/>
            <person name="Riley R."/>
            <person name="Labutti K."/>
            <person name="Andreopoulos B."/>
            <person name="Lipzen A."/>
            <person name="Chen C."/>
            <person name="Yanf M."/>
            <person name="Daum C."/>
            <person name="Ng V."/>
            <person name="Clum A."/>
            <person name="Ohm R."/>
            <person name="Martin F."/>
            <person name="Silar P."/>
            <person name="Natvig D."/>
            <person name="Lalanne C."/>
            <person name="Gautier V."/>
            <person name="Ament-Velasquez S.L."/>
            <person name="Kruys A."/>
            <person name="Hutchinson M.I."/>
            <person name="Powell A.J."/>
            <person name="Barry K."/>
            <person name="Miller A.N."/>
            <person name="Grigoriev I.V."/>
            <person name="Debuchy R."/>
            <person name="Gladieux P."/>
            <person name="Thoren M.H."/>
            <person name="Johannesson H."/>
        </authorList>
    </citation>
    <scope>NUCLEOTIDE SEQUENCE</scope>
    <source>
        <strain evidence="2">CBS 757.83</strain>
    </source>
</reference>
<feature type="compositionally biased region" description="Basic residues" evidence="1">
    <location>
        <begin position="116"/>
        <end position="127"/>
    </location>
</feature>
<proteinExistence type="predicted"/>
<evidence type="ECO:0000313" key="3">
    <source>
        <dbReference type="Proteomes" id="UP001305647"/>
    </source>
</evidence>
<sequence>MTNEKRRLGRICVLLPAISTSSKSLSSLSQIDANDTKRVMARRQACPRLCRSARHNGQDIDVAGVQGISHASFQHNVNRHNQDLCYNVIPPAQPRKPNEALCPRNQYPAKRETRLTKRQKKRGRKVKSALPNAGKTMA</sequence>
<accession>A0AAN6T3B3</accession>
<feature type="region of interest" description="Disordered" evidence="1">
    <location>
        <begin position="93"/>
        <end position="138"/>
    </location>
</feature>
<name>A0AAN6T3B3_9PEZI</name>
<gene>
    <name evidence="2" type="ORF">N658DRAFT_306899</name>
</gene>
<dbReference type="AlphaFoldDB" id="A0AAN6T3B3"/>
<organism evidence="2 3">
    <name type="scientific">Parathielavia hyrcaniae</name>
    <dbReference type="NCBI Taxonomy" id="113614"/>
    <lineage>
        <taxon>Eukaryota</taxon>
        <taxon>Fungi</taxon>
        <taxon>Dikarya</taxon>
        <taxon>Ascomycota</taxon>
        <taxon>Pezizomycotina</taxon>
        <taxon>Sordariomycetes</taxon>
        <taxon>Sordariomycetidae</taxon>
        <taxon>Sordariales</taxon>
        <taxon>Chaetomiaceae</taxon>
        <taxon>Parathielavia</taxon>
    </lineage>
</organism>
<reference evidence="2" key="1">
    <citation type="journal article" date="2023" name="Mol. Phylogenet. Evol.">
        <title>Genome-scale phylogeny and comparative genomics of the fungal order Sordariales.</title>
        <authorList>
            <person name="Hensen N."/>
            <person name="Bonometti L."/>
            <person name="Westerberg I."/>
            <person name="Brannstrom I.O."/>
            <person name="Guillou S."/>
            <person name="Cros-Aarteil S."/>
            <person name="Calhoun S."/>
            <person name="Haridas S."/>
            <person name="Kuo A."/>
            <person name="Mondo S."/>
            <person name="Pangilinan J."/>
            <person name="Riley R."/>
            <person name="LaButti K."/>
            <person name="Andreopoulos B."/>
            <person name="Lipzen A."/>
            <person name="Chen C."/>
            <person name="Yan M."/>
            <person name="Daum C."/>
            <person name="Ng V."/>
            <person name="Clum A."/>
            <person name="Steindorff A."/>
            <person name="Ohm R.A."/>
            <person name="Martin F."/>
            <person name="Silar P."/>
            <person name="Natvig D.O."/>
            <person name="Lalanne C."/>
            <person name="Gautier V."/>
            <person name="Ament-Velasquez S.L."/>
            <person name="Kruys A."/>
            <person name="Hutchinson M.I."/>
            <person name="Powell A.J."/>
            <person name="Barry K."/>
            <person name="Miller A.N."/>
            <person name="Grigoriev I.V."/>
            <person name="Debuchy R."/>
            <person name="Gladieux P."/>
            <person name="Hiltunen Thoren M."/>
            <person name="Johannesson H."/>
        </authorList>
    </citation>
    <scope>NUCLEOTIDE SEQUENCE</scope>
    <source>
        <strain evidence="2">CBS 757.83</strain>
    </source>
</reference>
<evidence type="ECO:0000313" key="2">
    <source>
        <dbReference type="EMBL" id="KAK4103258.1"/>
    </source>
</evidence>
<dbReference type="Proteomes" id="UP001305647">
    <property type="component" value="Unassembled WGS sequence"/>
</dbReference>
<keyword evidence="3" id="KW-1185">Reference proteome</keyword>
<comment type="caution">
    <text evidence="2">The sequence shown here is derived from an EMBL/GenBank/DDBJ whole genome shotgun (WGS) entry which is preliminary data.</text>
</comment>
<evidence type="ECO:0000256" key="1">
    <source>
        <dbReference type="SAM" id="MobiDB-lite"/>
    </source>
</evidence>
<dbReference type="EMBL" id="MU863629">
    <property type="protein sequence ID" value="KAK4103258.1"/>
    <property type="molecule type" value="Genomic_DNA"/>
</dbReference>